<dbReference type="Proteomes" id="UP001321749">
    <property type="component" value="Unassembled WGS sequence"/>
</dbReference>
<keyword evidence="4" id="KW-1185">Reference proteome</keyword>
<keyword evidence="2" id="KW-0472">Membrane</keyword>
<accession>A0AAV9HJ16</accession>
<feature type="region of interest" description="Disordered" evidence="1">
    <location>
        <begin position="165"/>
        <end position="190"/>
    </location>
</feature>
<sequence length="190" mass="21273">MDLPIDWSQELLKNTIPPGFLLFINTHILDPSSPFQAFVRHVTVFVSAAIARVTPLIGPAIDYLTHLIGENPNIVSAVIIIVLAYITLEILAFVRRVMLFWTRLALRLVFWGWIALLISFVWQRGVEKTVTDVSQWAGYTYGMVSKAVEIWVREYQVAREQQERASQGGSSWGNQKTGHGNTGAGGGGWF</sequence>
<feature type="compositionally biased region" description="Gly residues" evidence="1">
    <location>
        <begin position="180"/>
        <end position="190"/>
    </location>
</feature>
<evidence type="ECO:0000256" key="1">
    <source>
        <dbReference type="SAM" id="MobiDB-lite"/>
    </source>
</evidence>
<dbReference type="AlphaFoldDB" id="A0AAV9HJ16"/>
<dbReference type="EMBL" id="MU865004">
    <property type="protein sequence ID" value="KAK4460811.1"/>
    <property type="molecule type" value="Genomic_DNA"/>
</dbReference>
<dbReference type="Pfam" id="PF12716">
    <property type="entry name" value="Apq12"/>
    <property type="match status" value="1"/>
</dbReference>
<dbReference type="InterPro" id="IPR024316">
    <property type="entry name" value="APQ12"/>
</dbReference>
<protein>
    <recommendedName>
        <fullName evidence="5">Nuclear pore assembly and biogenesis-domain-containing protein</fullName>
    </recommendedName>
</protein>
<proteinExistence type="predicted"/>
<evidence type="ECO:0000256" key="2">
    <source>
        <dbReference type="SAM" id="Phobius"/>
    </source>
</evidence>
<evidence type="ECO:0000313" key="4">
    <source>
        <dbReference type="Proteomes" id="UP001321749"/>
    </source>
</evidence>
<keyword evidence="2" id="KW-0812">Transmembrane</keyword>
<reference evidence="3" key="1">
    <citation type="journal article" date="2023" name="Mol. Phylogenet. Evol.">
        <title>Genome-scale phylogeny and comparative genomics of the fungal order Sordariales.</title>
        <authorList>
            <person name="Hensen N."/>
            <person name="Bonometti L."/>
            <person name="Westerberg I."/>
            <person name="Brannstrom I.O."/>
            <person name="Guillou S."/>
            <person name="Cros-Aarteil S."/>
            <person name="Calhoun S."/>
            <person name="Haridas S."/>
            <person name="Kuo A."/>
            <person name="Mondo S."/>
            <person name="Pangilinan J."/>
            <person name="Riley R."/>
            <person name="LaButti K."/>
            <person name="Andreopoulos B."/>
            <person name="Lipzen A."/>
            <person name="Chen C."/>
            <person name="Yan M."/>
            <person name="Daum C."/>
            <person name="Ng V."/>
            <person name="Clum A."/>
            <person name="Steindorff A."/>
            <person name="Ohm R.A."/>
            <person name="Martin F."/>
            <person name="Silar P."/>
            <person name="Natvig D.O."/>
            <person name="Lalanne C."/>
            <person name="Gautier V."/>
            <person name="Ament-Velasquez S.L."/>
            <person name="Kruys A."/>
            <person name="Hutchinson M.I."/>
            <person name="Powell A.J."/>
            <person name="Barry K."/>
            <person name="Miller A.N."/>
            <person name="Grigoriev I.V."/>
            <person name="Debuchy R."/>
            <person name="Gladieux P."/>
            <person name="Hiltunen Thoren M."/>
            <person name="Johannesson H."/>
        </authorList>
    </citation>
    <scope>NUCLEOTIDE SEQUENCE</scope>
    <source>
        <strain evidence="3">PSN324</strain>
    </source>
</reference>
<organism evidence="3 4">
    <name type="scientific">Cladorrhinum samala</name>
    <dbReference type="NCBI Taxonomy" id="585594"/>
    <lineage>
        <taxon>Eukaryota</taxon>
        <taxon>Fungi</taxon>
        <taxon>Dikarya</taxon>
        <taxon>Ascomycota</taxon>
        <taxon>Pezizomycotina</taxon>
        <taxon>Sordariomycetes</taxon>
        <taxon>Sordariomycetidae</taxon>
        <taxon>Sordariales</taxon>
        <taxon>Podosporaceae</taxon>
        <taxon>Cladorrhinum</taxon>
    </lineage>
</organism>
<evidence type="ECO:0008006" key="5">
    <source>
        <dbReference type="Google" id="ProtNLM"/>
    </source>
</evidence>
<comment type="caution">
    <text evidence="3">The sequence shown here is derived from an EMBL/GenBank/DDBJ whole genome shotgun (WGS) entry which is preliminary data.</text>
</comment>
<gene>
    <name evidence="3" type="ORF">QBC42DRAFT_271615</name>
</gene>
<feature type="compositionally biased region" description="Polar residues" evidence="1">
    <location>
        <begin position="165"/>
        <end position="177"/>
    </location>
</feature>
<reference evidence="3" key="2">
    <citation type="submission" date="2023-06" db="EMBL/GenBank/DDBJ databases">
        <authorList>
            <consortium name="Lawrence Berkeley National Laboratory"/>
            <person name="Mondo S.J."/>
            <person name="Hensen N."/>
            <person name="Bonometti L."/>
            <person name="Westerberg I."/>
            <person name="Brannstrom I.O."/>
            <person name="Guillou S."/>
            <person name="Cros-Aarteil S."/>
            <person name="Calhoun S."/>
            <person name="Haridas S."/>
            <person name="Kuo A."/>
            <person name="Pangilinan J."/>
            <person name="Riley R."/>
            <person name="Labutti K."/>
            <person name="Andreopoulos B."/>
            <person name="Lipzen A."/>
            <person name="Chen C."/>
            <person name="Yanf M."/>
            <person name="Daum C."/>
            <person name="Ng V."/>
            <person name="Clum A."/>
            <person name="Steindorff A."/>
            <person name="Ohm R."/>
            <person name="Martin F."/>
            <person name="Silar P."/>
            <person name="Natvig D."/>
            <person name="Lalanne C."/>
            <person name="Gautier V."/>
            <person name="Ament-Velasquez S.L."/>
            <person name="Kruys A."/>
            <person name="Hutchinson M.I."/>
            <person name="Powell A.J."/>
            <person name="Barry K."/>
            <person name="Miller A.N."/>
            <person name="Grigoriev I.V."/>
            <person name="Debuchy R."/>
            <person name="Gladieux P."/>
            <person name="Thoren M.H."/>
            <person name="Johannesson H."/>
        </authorList>
    </citation>
    <scope>NUCLEOTIDE SEQUENCE</scope>
    <source>
        <strain evidence="3">PSN324</strain>
    </source>
</reference>
<feature type="transmembrane region" description="Helical" evidence="2">
    <location>
        <begin position="74"/>
        <end position="92"/>
    </location>
</feature>
<name>A0AAV9HJ16_9PEZI</name>
<keyword evidence="2" id="KW-1133">Transmembrane helix</keyword>
<evidence type="ECO:0000313" key="3">
    <source>
        <dbReference type="EMBL" id="KAK4460811.1"/>
    </source>
</evidence>
<feature type="transmembrane region" description="Helical" evidence="2">
    <location>
        <begin position="104"/>
        <end position="122"/>
    </location>
</feature>